<proteinExistence type="predicted"/>
<reference evidence="1 2" key="1">
    <citation type="journal article" date="2019" name="Syst. Appl. Microbiol.">
        <title>Characterization of Bifidobacterium species in feaces of the Egyptian fruit bat: Description of B. vespertilionis sp. nov. and B. rousetti sp. nov.</title>
        <authorList>
            <person name="Modesto M."/>
            <person name="Satti M."/>
            <person name="Watanabe K."/>
            <person name="Puglisi E."/>
            <person name="Morelli L."/>
            <person name="Huang C.-H."/>
            <person name="Liou J.-S."/>
            <person name="Miyashita M."/>
            <person name="Tamura T."/>
            <person name="Saito S."/>
            <person name="Mori K."/>
            <person name="Huang L."/>
            <person name="Sciavilla P."/>
            <person name="Sandri C."/>
            <person name="Spiezio C."/>
            <person name="Vitali F."/>
            <person name="Cavalieri D."/>
            <person name="Perpetuini G."/>
            <person name="Tofalo R."/>
            <person name="Bonetti A."/>
            <person name="Arita M."/>
            <person name="Mattarelli P."/>
        </authorList>
    </citation>
    <scope>NUCLEOTIDE SEQUENCE [LARGE SCALE GENOMIC DNA]</scope>
    <source>
        <strain evidence="1 2">RST16</strain>
    </source>
</reference>
<organism evidence="1 2">
    <name type="scientific">Bifidobacterium vespertilionis</name>
    <dbReference type="NCBI Taxonomy" id="2562524"/>
    <lineage>
        <taxon>Bacteria</taxon>
        <taxon>Bacillati</taxon>
        <taxon>Actinomycetota</taxon>
        <taxon>Actinomycetes</taxon>
        <taxon>Bifidobacteriales</taxon>
        <taxon>Bifidobacteriaceae</taxon>
        <taxon>Bifidobacterium</taxon>
    </lineage>
</organism>
<name>A0ABQ6SP53_9BIFI</name>
<evidence type="ECO:0000313" key="1">
    <source>
        <dbReference type="EMBL" id="KAA8815261.1"/>
    </source>
</evidence>
<accession>A0ABQ6SP53</accession>
<dbReference type="EMBL" id="RZNZ01000036">
    <property type="protein sequence ID" value="KAA8815261.1"/>
    <property type="molecule type" value="Genomic_DNA"/>
</dbReference>
<keyword evidence="2" id="KW-1185">Reference proteome</keyword>
<evidence type="ECO:0000313" key="2">
    <source>
        <dbReference type="Proteomes" id="UP000374630"/>
    </source>
</evidence>
<comment type="caution">
    <text evidence="1">The sequence shown here is derived from an EMBL/GenBank/DDBJ whole genome shotgun (WGS) entry which is preliminary data.</text>
</comment>
<gene>
    <name evidence="1" type="ORF">EMO90_12025</name>
</gene>
<dbReference type="Proteomes" id="UP000374630">
    <property type="component" value="Unassembled WGS sequence"/>
</dbReference>
<protein>
    <submittedName>
        <fullName evidence="1">Uncharacterized protein</fullName>
    </submittedName>
</protein>
<sequence>MNEWLTAQGDMVLFRHPERGEGSFVISHRGMVQEVKDPSTPLRCAQDDGKPSPAIIRAIAAGGDGSVCEDAHEVTLDALVRGEATVDV</sequence>